<dbReference type="Proteomes" id="UP000054241">
    <property type="component" value="Unassembled WGS sequence"/>
</dbReference>
<name>A0A117PTK2_9ACTN</name>
<accession>A0A117PTK2</accession>
<evidence type="ECO:0000313" key="2">
    <source>
        <dbReference type="Proteomes" id="UP000054241"/>
    </source>
</evidence>
<dbReference type="EMBL" id="LMWL01000082">
    <property type="protein sequence ID" value="KUM91233.1"/>
    <property type="molecule type" value="Genomic_DNA"/>
</dbReference>
<sequence>MITASPLPPKTSTDDRSTRIRSFTLPFVAFRGAVRMPGKALLKSTAPERVRSMYNSCVVVSYPMTVCSRPVPVRIFRPKRSASFRVNVASMSSAWPSAAEPIRGCEVFVTVTSAAVAADPSRSEVRFDTGSLVSRMRPSMVRRAVWRGMLCAPRQGEVGMDVPYSQSFIQPILYRLSPGTFSQDTAA</sequence>
<gene>
    <name evidence="1" type="ORF">AQI88_38125</name>
</gene>
<proteinExistence type="predicted"/>
<reference evidence="1 2" key="1">
    <citation type="submission" date="2015-10" db="EMBL/GenBank/DDBJ databases">
        <title>Draft genome sequence of Streptomyces cellostaticus DSM 40189, type strain for the species Streptomyces cellostaticus.</title>
        <authorList>
            <person name="Ruckert C."/>
            <person name="Winkler A."/>
            <person name="Kalinowski J."/>
            <person name="Kampfer P."/>
            <person name="Glaeser S."/>
        </authorList>
    </citation>
    <scope>NUCLEOTIDE SEQUENCE [LARGE SCALE GENOMIC DNA]</scope>
    <source>
        <strain evidence="1 2">DSM 40189</strain>
    </source>
</reference>
<comment type="caution">
    <text evidence="1">The sequence shown here is derived from an EMBL/GenBank/DDBJ whole genome shotgun (WGS) entry which is preliminary data.</text>
</comment>
<dbReference type="AlphaFoldDB" id="A0A117PTK2"/>
<protein>
    <submittedName>
        <fullName evidence="1">Uncharacterized protein</fullName>
    </submittedName>
</protein>
<keyword evidence="2" id="KW-1185">Reference proteome</keyword>
<organism evidence="1 2">
    <name type="scientific">Streptomyces cellostaticus</name>
    <dbReference type="NCBI Taxonomy" id="67285"/>
    <lineage>
        <taxon>Bacteria</taxon>
        <taxon>Bacillati</taxon>
        <taxon>Actinomycetota</taxon>
        <taxon>Actinomycetes</taxon>
        <taxon>Kitasatosporales</taxon>
        <taxon>Streptomycetaceae</taxon>
        <taxon>Streptomyces</taxon>
    </lineage>
</organism>
<evidence type="ECO:0000313" key="1">
    <source>
        <dbReference type="EMBL" id="KUM91233.1"/>
    </source>
</evidence>